<dbReference type="HOGENOM" id="CLU_1221618_0_0_1"/>
<evidence type="ECO:0000313" key="1">
    <source>
        <dbReference type="EnsemblProtists" id="EOD36137"/>
    </source>
</evidence>
<organism evidence="1 2">
    <name type="scientific">Emiliania huxleyi (strain CCMP1516)</name>
    <dbReference type="NCBI Taxonomy" id="280463"/>
    <lineage>
        <taxon>Eukaryota</taxon>
        <taxon>Haptista</taxon>
        <taxon>Haptophyta</taxon>
        <taxon>Prymnesiophyceae</taxon>
        <taxon>Isochrysidales</taxon>
        <taxon>Noelaerhabdaceae</taxon>
        <taxon>Emiliania</taxon>
    </lineage>
</organism>
<dbReference type="AlphaFoldDB" id="A0A0D3KK52"/>
<name>A0A0D3KK52_EMIH1</name>
<proteinExistence type="predicted"/>
<keyword evidence="2" id="KW-1185">Reference proteome</keyword>
<dbReference type="KEGG" id="ehx:EMIHUDRAFT_226704"/>
<accession>A0A0D3KK52</accession>
<dbReference type="Proteomes" id="UP000013827">
    <property type="component" value="Unassembled WGS sequence"/>
</dbReference>
<evidence type="ECO:0000313" key="2">
    <source>
        <dbReference type="Proteomes" id="UP000013827"/>
    </source>
</evidence>
<dbReference type="RefSeq" id="XP_005788566.1">
    <property type="nucleotide sequence ID" value="XM_005788509.1"/>
</dbReference>
<dbReference type="PaxDb" id="2903-EOD36137"/>
<reference evidence="2" key="1">
    <citation type="journal article" date="2013" name="Nature">
        <title>Pan genome of the phytoplankton Emiliania underpins its global distribution.</title>
        <authorList>
            <person name="Read B.A."/>
            <person name="Kegel J."/>
            <person name="Klute M.J."/>
            <person name="Kuo A."/>
            <person name="Lefebvre S.C."/>
            <person name="Maumus F."/>
            <person name="Mayer C."/>
            <person name="Miller J."/>
            <person name="Monier A."/>
            <person name="Salamov A."/>
            <person name="Young J."/>
            <person name="Aguilar M."/>
            <person name="Claverie J.M."/>
            <person name="Frickenhaus S."/>
            <person name="Gonzalez K."/>
            <person name="Herman E.K."/>
            <person name="Lin Y.C."/>
            <person name="Napier J."/>
            <person name="Ogata H."/>
            <person name="Sarno A.F."/>
            <person name="Shmutz J."/>
            <person name="Schroeder D."/>
            <person name="de Vargas C."/>
            <person name="Verret F."/>
            <person name="von Dassow P."/>
            <person name="Valentin K."/>
            <person name="Van de Peer Y."/>
            <person name="Wheeler G."/>
            <person name="Dacks J.B."/>
            <person name="Delwiche C.F."/>
            <person name="Dyhrman S.T."/>
            <person name="Glockner G."/>
            <person name="John U."/>
            <person name="Richards T."/>
            <person name="Worden A.Z."/>
            <person name="Zhang X."/>
            <person name="Grigoriev I.V."/>
            <person name="Allen A.E."/>
            <person name="Bidle K."/>
            <person name="Borodovsky M."/>
            <person name="Bowler C."/>
            <person name="Brownlee C."/>
            <person name="Cock J.M."/>
            <person name="Elias M."/>
            <person name="Gladyshev V.N."/>
            <person name="Groth M."/>
            <person name="Guda C."/>
            <person name="Hadaegh A."/>
            <person name="Iglesias-Rodriguez M.D."/>
            <person name="Jenkins J."/>
            <person name="Jones B.M."/>
            <person name="Lawson T."/>
            <person name="Leese F."/>
            <person name="Lindquist E."/>
            <person name="Lobanov A."/>
            <person name="Lomsadze A."/>
            <person name="Malik S.B."/>
            <person name="Marsh M.E."/>
            <person name="Mackinder L."/>
            <person name="Mock T."/>
            <person name="Mueller-Roeber B."/>
            <person name="Pagarete A."/>
            <person name="Parker M."/>
            <person name="Probert I."/>
            <person name="Quesneville H."/>
            <person name="Raines C."/>
            <person name="Rensing S.A."/>
            <person name="Riano-Pachon D.M."/>
            <person name="Richier S."/>
            <person name="Rokitta S."/>
            <person name="Shiraiwa Y."/>
            <person name="Soanes D.M."/>
            <person name="van der Giezen M."/>
            <person name="Wahlund T.M."/>
            <person name="Williams B."/>
            <person name="Wilson W."/>
            <person name="Wolfe G."/>
            <person name="Wurch L.L."/>
        </authorList>
    </citation>
    <scope>NUCLEOTIDE SEQUENCE</scope>
</reference>
<protein>
    <recommendedName>
        <fullName evidence="3">BPTI/Kunitz inhibitor domain-containing protein</fullName>
    </recommendedName>
</protein>
<reference evidence="1" key="2">
    <citation type="submission" date="2024-10" db="UniProtKB">
        <authorList>
            <consortium name="EnsemblProtists"/>
        </authorList>
    </citation>
    <scope>IDENTIFICATION</scope>
</reference>
<sequence>MFAEPASKLPTPCCCLVTCDFGPGARNMRVAHSIHDRRQLQEGGPSAKAHVPGRWWRRLVLGVGSPPPATWTLHASTNCYAGAGAEDLETPSGSSCCTLPSRVDCFARCDATAGCEAVVVTSTDPVLCYRRRSVDLSSCAQGDTSYDTYCFTYYAPKAVFYPCLVWQGCAYGNRSADACQRLCAQRADCRAYEFNNKNLCGASPCELHGVVPTHVDADPRYTCKIKA</sequence>
<evidence type="ECO:0008006" key="3">
    <source>
        <dbReference type="Google" id="ProtNLM"/>
    </source>
</evidence>
<dbReference type="EnsemblProtists" id="EOD36137">
    <property type="protein sequence ID" value="EOD36137"/>
    <property type="gene ID" value="EMIHUDRAFT_226704"/>
</dbReference>
<dbReference type="GeneID" id="17281408"/>